<dbReference type="InterPro" id="IPR036961">
    <property type="entry name" value="Kinesin_motor_dom_sf"/>
</dbReference>
<dbReference type="Gene3D" id="3.40.850.10">
    <property type="entry name" value="Kinesin motor domain"/>
    <property type="match status" value="1"/>
</dbReference>
<keyword evidence="1" id="KW-0505">Motor protein</keyword>
<evidence type="ECO:0000259" key="3">
    <source>
        <dbReference type="PROSITE" id="PS50067"/>
    </source>
</evidence>
<organism evidence="4 5">
    <name type="scientific">Scheffersomyces spartinae</name>
    <dbReference type="NCBI Taxonomy" id="45513"/>
    <lineage>
        <taxon>Eukaryota</taxon>
        <taxon>Fungi</taxon>
        <taxon>Dikarya</taxon>
        <taxon>Ascomycota</taxon>
        <taxon>Saccharomycotina</taxon>
        <taxon>Pichiomycetes</taxon>
        <taxon>Debaryomycetaceae</taxon>
        <taxon>Scheffersomyces</taxon>
    </lineage>
</organism>
<accession>A0A9P8AKA5</accession>
<dbReference type="PANTHER" id="PTHR47117">
    <property type="entry name" value="STAR-RELATED LIPID TRANSFER PROTEIN 9"/>
    <property type="match status" value="1"/>
</dbReference>
<evidence type="ECO:0000256" key="1">
    <source>
        <dbReference type="PROSITE-ProRule" id="PRU00283"/>
    </source>
</evidence>
<reference evidence="4" key="1">
    <citation type="submission" date="2021-03" db="EMBL/GenBank/DDBJ databases">
        <authorList>
            <person name="Palmer J.M."/>
        </authorList>
    </citation>
    <scope>NUCLEOTIDE SEQUENCE</scope>
    <source>
        <strain evidence="4">ARV_011</strain>
    </source>
</reference>
<evidence type="ECO:0000256" key="2">
    <source>
        <dbReference type="SAM" id="MobiDB-lite"/>
    </source>
</evidence>
<keyword evidence="5" id="KW-1185">Reference proteome</keyword>
<feature type="region of interest" description="Disordered" evidence="2">
    <location>
        <begin position="215"/>
        <end position="234"/>
    </location>
</feature>
<dbReference type="GO" id="GO:0005524">
    <property type="term" value="F:ATP binding"/>
    <property type="evidence" value="ECO:0007669"/>
    <property type="project" value="UniProtKB-UniRule"/>
</dbReference>
<dbReference type="InterPro" id="IPR001752">
    <property type="entry name" value="Kinesin_motor_dom"/>
</dbReference>
<dbReference type="OrthoDB" id="3176171at2759"/>
<comment type="caution">
    <text evidence="4">The sequence shown here is derived from an EMBL/GenBank/DDBJ whole genome shotgun (WGS) entry which is preliminary data.</text>
</comment>
<evidence type="ECO:0000313" key="4">
    <source>
        <dbReference type="EMBL" id="KAG7194942.1"/>
    </source>
</evidence>
<dbReference type="RefSeq" id="XP_043050489.1">
    <property type="nucleotide sequence ID" value="XM_043194738.1"/>
</dbReference>
<name>A0A9P8AKA5_9ASCO</name>
<dbReference type="EMBL" id="JAHMUF010000005">
    <property type="protein sequence ID" value="KAG7194942.1"/>
    <property type="molecule type" value="Genomic_DNA"/>
</dbReference>
<dbReference type="GO" id="GO:0007018">
    <property type="term" value="P:microtubule-based movement"/>
    <property type="evidence" value="ECO:0007669"/>
    <property type="project" value="InterPro"/>
</dbReference>
<feature type="domain" description="Kinesin motor" evidence="3">
    <location>
        <begin position="7"/>
        <end position="381"/>
    </location>
</feature>
<proteinExistence type="inferred from homology"/>
<evidence type="ECO:0000313" key="5">
    <source>
        <dbReference type="Proteomes" id="UP000790833"/>
    </source>
</evidence>
<dbReference type="SUPFAM" id="SSF52540">
    <property type="entry name" value="P-loop containing nucleoside triphosphate hydrolases"/>
    <property type="match status" value="1"/>
</dbReference>
<dbReference type="InterPro" id="IPR027417">
    <property type="entry name" value="P-loop_NTPase"/>
</dbReference>
<protein>
    <submittedName>
        <fullName evidence="4">Kinesin-like protein Klp8</fullName>
    </submittedName>
</protein>
<keyword evidence="1" id="KW-0067">ATP-binding</keyword>
<keyword evidence="1" id="KW-0547">Nucleotide-binding</keyword>
<gene>
    <name evidence="4" type="primary">KLP8</name>
    <name evidence="4" type="ORF">KQ657_004051</name>
</gene>
<dbReference type="Proteomes" id="UP000790833">
    <property type="component" value="Unassembled WGS sequence"/>
</dbReference>
<dbReference type="GeneID" id="66117425"/>
<dbReference type="PROSITE" id="PS50067">
    <property type="entry name" value="KINESIN_MOTOR_2"/>
    <property type="match status" value="1"/>
</dbReference>
<sequence>MNDQTTKIKVLVRVRPLLPREASDGITESLVQMPDSDPTSVSLLVPTDSPYYSQHINTVKSESIDEYKHYEFDECIWSFNANDPHYVNNLQFYDKSGPDIIEHFFKGYNVCLLTYGQTGSGKTFTMMGDDSQPGLIPLIVRDILRQKEHLIGERINCQVKVSYMEIYNEQVNDLLDTASGSSKKCKVREHPVSGPYVENLKEIEISDFKSFRSQLDRGNKNRSTAATSMNDKSSRSHAILQLTLKQTRYRSESEDLGFDDSSDSIGDAEEEVISNIKLVDLAGSERLNKTKNFGQQDRMKEGSLINKSLTVLGRCINILATNSSNSGMKPNLVPFRDSILTYILKENLSGNSKSFMIFNISPVDFEETYQTLNYAKQVTKIKTRAKANTNKLNSKPIDWERLRGDDQDIIDSLKKEINDLNSKLAQIGTDSPVQQHHPEFENMVLFLEHDLDRVKFENKYLKLKILQKSSQVNELLSYIKYMEGEFKILSQESIHMRRSLWNSLNTNCDSSMEGLNQALDQFDPKRIL</sequence>
<feature type="compositionally biased region" description="Polar residues" evidence="2">
    <location>
        <begin position="221"/>
        <end position="231"/>
    </location>
</feature>
<dbReference type="Pfam" id="PF00225">
    <property type="entry name" value="Kinesin"/>
    <property type="match status" value="1"/>
</dbReference>
<dbReference type="SMART" id="SM00129">
    <property type="entry name" value="KISc"/>
    <property type="match status" value="1"/>
</dbReference>
<feature type="binding site" evidence="1">
    <location>
        <begin position="116"/>
        <end position="123"/>
    </location>
    <ligand>
        <name>ATP</name>
        <dbReference type="ChEBI" id="CHEBI:30616"/>
    </ligand>
</feature>
<dbReference type="PRINTS" id="PR00380">
    <property type="entry name" value="KINESINHEAVY"/>
</dbReference>
<dbReference type="GO" id="GO:0003777">
    <property type="term" value="F:microtubule motor activity"/>
    <property type="evidence" value="ECO:0007669"/>
    <property type="project" value="InterPro"/>
</dbReference>
<dbReference type="AlphaFoldDB" id="A0A9P8AKA5"/>
<dbReference type="GO" id="GO:0008017">
    <property type="term" value="F:microtubule binding"/>
    <property type="evidence" value="ECO:0007669"/>
    <property type="project" value="InterPro"/>
</dbReference>
<comment type="similarity">
    <text evidence="1">Belongs to the TRAFAC class myosin-kinesin ATPase superfamily. Kinesin family.</text>
</comment>